<sequence>MENLKKKRSEVRGDARISGKKFRAEKEGCDAGVTADDAEIEEFFAILKRLQTGINYFQKKVGDNCDGKFAAAPLATASRLWNPVFELEDFNHVDDGRTMKINDGDALQNDAVVGFDLNADPGTD</sequence>
<name>A0ACB9BCB5_ARCLA</name>
<reference evidence="2" key="1">
    <citation type="journal article" date="2022" name="Mol. Ecol. Resour.">
        <title>The genomes of chicory, endive, great burdock and yacon provide insights into Asteraceae palaeo-polyploidization history and plant inulin production.</title>
        <authorList>
            <person name="Fan W."/>
            <person name="Wang S."/>
            <person name="Wang H."/>
            <person name="Wang A."/>
            <person name="Jiang F."/>
            <person name="Liu H."/>
            <person name="Zhao H."/>
            <person name="Xu D."/>
            <person name="Zhang Y."/>
        </authorList>
    </citation>
    <scope>NUCLEOTIDE SEQUENCE [LARGE SCALE GENOMIC DNA]</scope>
    <source>
        <strain evidence="2">cv. Niubang</strain>
    </source>
</reference>
<gene>
    <name evidence="1" type="ORF">L6452_20926</name>
</gene>
<comment type="caution">
    <text evidence="1">The sequence shown here is derived from an EMBL/GenBank/DDBJ whole genome shotgun (WGS) entry which is preliminary data.</text>
</comment>
<reference evidence="1 2" key="2">
    <citation type="journal article" date="2022" name="Mol. Ecol. Resour.">
        <title>The genomes of chicory, endive, great burdock and yacon provide insights into Asteraceae paleo-polyploidization history and plant inulin production.</title>
        <authorList>
            <person name="Fan W."/>
            <person name="Wang S."/>
            <person name="Wang H."/>
            <person name="Wang A."/>
            <person name="Jiang F."/>
            <person name="Liu H."/>
            <person name="Zhao H."/>
            <person name="Xu D."/>
            <person name="Zhang Y."/>
        </authorList>
    </citation>
    <scope>NUCLEOTIDE SEQUENCE [LARGE SCALE GENOMIC DNA]</scope>
    <source>
        <strain evidence="2">cv. Niubang</strain>
    </source>
</reference>
<dbReference type="EMBL" id="CM042052">
    <property type="protein sequence ID" value="KAI3720019.1"/>
    <property type="molecule type" value="Genomic_DNA"/>
</dbReference>
<protein>
    <submittedName>
        <fullName evidence="1">Uncharacterized protein</fullName>
    </submittedName>
</protein>
<dbReference type="Proteomes" id="UP001055879">
    <property type="component" value="Linkage Group LG06"/>
</dbReference>
<evidence type="ECO:0000313" key="1">
    <source>
        <dbReference type="EMBL" id="KAI3720019.1"/>
    </source>
</evidence>
<accession>A0ACB9BCB5</accession>
<organism evidence="1 2">
    <name type="scientific">Arctium lappa</name>
    <name type="common">Greater burdock</name>
    <name type="synonym">Lappa major</name>
    <dbReference type="NCBI Taxonomy" id="4217"/>
    <lineage>
        <taxon>Eukaryota</taxon>
        <taxon>Viridiplantae</taxon>
        <taxon>Streptophyta</taxon>
        <taxon>Embryophyta</taxon>
        <taxon>Tracheophyta</taxon>
        <taxon>Spermatophyta</taxon>
        <taxon>Magnoliopsida</taxon>
        <taxon>eudicotyledons</taxon>
        <taxon>Gunneridae</taxon>
        <taxon>Pentapetalae</taxon>
        <taxon>asterids</taxon>
        <taxon>campanulids</taxon>
        <taxon>Asterales</taxon>
        <taxon>Asteraceae</taxon>
        <taxon>Carduoideae</taxon>
        <taxon>Cardueae</taxon>
        <taxon>Arctiinae</taxon>
        <taxon>Arctium</taxon>
    </lineage>
</organism>
<evidence type="ECO:0000313" key="2">
    <source>
        <dbReference type="Proteomes" id="UP001055879"/>
    </source>
</evidence>
<keyword evidence="2" id="KW-1185">Reference proteome</keyword>
<proteinExistence type="predicted"/>